<proteinExistence type="predicted"/>
<dbReference type="PATRIC" id="fig|1429439.4.peg.6075"/>
<evidence type="ECO:0000313" key="3">
    <source>
        <dbReference type="EMBL" id="ETX02215.1"/>
    </source>
</evidence>
<dbReference type="SMART" id="SM00174">
    <property type="entry name" value="RHO"/>
    <property type="match status" value="1"/>
</dbReference>
<dbReference type="GO" id="GO:0003924">
    <property type="term" value="F:GTPase activity"/>
    <property type="evidence" value="ECO:0007669"/>
    <property type="project" value="InterPro"/>
</dbReference>
<dbReference type="NCBIfam" id="TIGR00231">
    <property type="entry name" value="small_GTP"/>
    <property type="match status" value="1"/>
</dbReference>
<dbReference type="SUPFAM" id="SSF52540">
    <property type="entry name" value="P-loop containing nucleoside triphosphate hydrolases"/>
    <property type="match status" value="1"/>
</dbReference>
<dbReference type="SMART" id="SM00173">
    <property type="entry name" value="RAS"/>
    <property type="match status" value="1"/>
</dbReference>
<evidence type="ECO:0000256" key="2">
    <source>
        <dbReference type="ARBA" id="ARBA00023134"/>
    </source>
</evidence>
<name>W4LWD7_9BACT</name>
<protein>
    <recommendedName>
        <fullName evidence="5">Small GTP-binding protein</fullName>
    </recommendedName>
</protein>
<evidence type="ECO:0008006" key="5">
    <source>
        <dbReference type="Google" id="ProtNLM"/>
    </source>
</evidence>
<sequence>MLGAFAVGKTSLVARCVRSMFSEKYHTTVGVKVDTKHLTAGGQELNLILWDLAGEDEFHQVRTSYLRGASGYLLVVDGTRPTTLDTAVDLQRRVAEAVGDIPFLVLLNKADLEASWEIDEAAITLQGWPLIKTSAKTGDGVEEAFIRLAQMMV</sequence>
<dbReference type="PRINTS" id="PR00449">
    <property type="entry name" value="RASTRNSFRMNG"/>
</dbReference>
<dbReference type="InterPro" id="IPR005225">
    <property type="entry name" value="Small_GTP-bd"/>
</dbReference>
<dbReference type="SMART" id="SM00175">
    <property type="entry name" value="RAB"/>
    <property type="match status" value="1"/>
</dbReference>
<dbReference type="InterPro" id="IPR050227">
    <property type="entry name" value="Rab"/>
</dbReference>
<organism evidence="3 4">
    <name type="scientific">Candidatus Entotheonella gemina</name>
    <dbReference type="NCBI Taxonomy" id="1429439"/>
    <lineage>
        <taxon>Bacteria</taxon>
        <taxon>Pseudomonadati</taxon>
        <taxon>Nitrospinota/Tectimicrobiota group</taxon>
        <taxon>Candidatus Tectimicrobiota</taxon>
        <taxon>Candidatus Entotheonellia</taxon>
        <taxon>Candidatus Entotheonellales</taxon>
        <taxon>Candidatus Entotheonellaceae</taxon>
        <taxon>Candidatus Entotheonella</taxon>
    </lineage>
</organism>
<keyword evidence="4" id="KW-1185">Reference proteome</keyword>
<evidence type="ECO:0000256" key="1">
    <source>
        <dbReference type="ARBA" id="ARBA00022741"/>
    </source>
</evidence>
<dbReference type="PANTHER" id="PTHR47977">
    <property type="entry name" value="RAS-RELATED PROTEIN RAB"/>
    <property type="match status" value="1"/>
</dbReference>
<dbReference type="Proteomes" id="UP000019140">
    <property type="component" value="Unassembled WGS sequence"/>
</dbReference>
<dbReference type="Pfam" id="PF00071">
    <property type="entry name" value="Ras"/>
    <property type="match status" value="1"/>
</dbReference>
<keyword evidence="2" id="KW-0342">GTP-binding</keyword>
<evidence type="ECO:0000313" key="4">
    <source>
        <dbReference type="Proteomes" id="UP000019140"/>
    </source>
</evidence>
<reference evidence="3 4" key="1">
    <citation type="journal article" date="2014" name="Nature">
        <title>An environmental bacterial taxon with a large and distinct metabolic repertoire.</title>
        <authorList>
            <person name="Wilson M.C."/>
            <person name="Mori T."/>
            <person name="Ruckert C."/>
            <person name="Uria A.R."/>
            <person name="Helf M.J."/>
            <person name="Takada K."/>
            <person name="Gernert C."/>
            <person name="Steffens U.A."/>
            <person name="Heycke N."/>
            <person name="Schmitt S."/>
            <person name="Rinke C."/>
            <person name="Helfrich E.J."/>
            <person name="Brachmann A.O."/>
            <person name="Gurgui C."/>
            <person name="Wakimoto T."/>
            <person name="Kracht M."/>
            <person name="Crusemann M."/>
            <person name="Hentschel U."/>
            <person name="Abe I."/>
            <person name="Matsunaga S."/>
            <person name="Kalinowski J."/>
            <person name="Takeyama H."/>
            <person name="Piel J."/>
        </authorList>
    </citation>
    <scope>NUCLEOTIDE SEQUENCE [LARGE SCALE GENOMIC DNA]</scope>
    <source>
        <strain evidence="4">TSY2</strain>
    </source>
</reference>
<accession>W4LWD7</accession>
<keyword evidence="1" id="KW-0547">Nucleotide-binding</keyword>
<dbReference type="CDD" id="cd00154">
    <property type="entry name" value="Rab"/>
    <property type="match status" value="1"/>
</dbReference>
<dbReference type="GO" id="GO:0005525">
    <property type="term" value="F:GTP binding"/>
    <property type="evidence" value="ECO:0007669"/>
    <property type="project" value="UniProtKB-KW"/>
</dbReference>
<dbReference type="Gene3D" id="3.40.50.300">
    <property type="entry name" value="P-loop containing nucleotide triphosphate hydrolases"/>
    <property type="match status" value="1"/>
</dbReference>
<gene>
    <name evidence="3" type="ORF">ETSY2_35990</name>
</gene>
<dbReference type="AlphaFoldDB" id="W4LWD7"/>
<comment type="caution">
    <text evidence="3">The sequence shown here is derived from an EMBL/GenBank/DDBJ whole genome shotgun (WGS) entry which is preliminary data.</text>
</comment>
<dbReference type="HOGENOM" id="CLU_041217_10_6_7"/>
<dbReference type="PROSITE" id="PS51419">
    <property type="entry name" value="RAB"/>
    <property type="match status" value="1"/>
</dbReference>
<dbReference type="InterPro" id="IPR001806">
    <property type="entry name" value="Small_GTPase"/>
</dbReference>
<dbReference type="InterPro" id="IPR027417">
    <property type="entry name" value="P-loop_NTPase"/>
</dbReference>
<dbReference type="EMBL" id="AZHX01001553">
    <property type="protein sequence ID" value="ETX02215.1"/>
    <property type="molecule type" value="Genomic_DNA"/>
</dbReference>